<dbReference type="GO" id="GO:0035725">
    <property type="term" value="P:sodium ion transmembrane transport"/>
    <property type="evidence" value="ECO:0007669"/>
    <property type="project" value="TreeGrafter"/>
</dbReference>
<evidence type="ECO:0000256" key="3">
    <source>
        <dbReference type="ARBA" id="ARBA00022692"/>
    </source>
</evidence>
<feature type="transmembrane region" description="Helical" evidence="7">
    <location>
        <begin position="35"/>
        <end position="58"/>
    </location>
</feature>
<dbReference type="InterPro" id="IPR037272">
    <property type="entry name" value="SNS_sf"/>
</dbReference>
<organism evidence="8 9">
    <name type="scientific">Lottia gigantea</name>
    <name type="common">Giant owl limpet</name>
    <dbReference type="NCBI Taxonomy" id="225164"/>
    <lineage>
        <taxon>Eukaryota</taxon>
        <taxon>Metazoa</taxon>
        <taxon>Spiralia</taxon>
        <taxon>Lophotrochozoa</taxon>
        <taxon>Mollusca</taxon>
        <taxon>Gastropoda</taxon>
        <taxon>Patellogastropoda</taxon>
        <taxon>Lottioidea</taxon>
        <taxon>Lottiidae</taxon>
        <taxon>Lottia</taxon>
    </lineage>
</organism>
<feature type="binding site" evidence="6">
    <location>
        <position position="237"/>
    </location>
    <ligand>
        <name>Na(+)</name>
        <dbReference type="ChEBI" id="CHEBI:29101"/>
        <label>1</label>
    </ligand>
</feature>
<feature type="transmembrane region" description="Helical" evidence="7">
    <location>
        <begin position="79"/>
        <end position="106"/>
    </location>
</feature>
<dbReference type="Proteomes" id="UP000030746">
    <property type="component" value="Unassembled WGS sequence"/>
</dbReference>
<evidence type="ECO:0000256" key="1">
    <source>
        <dbReference type="ARBA" id="ARBA00004141"/>
    </source>
</evidence>
<proteinExistence type="predicted"/>
<dbReference type="PRINTS" id="PR00176">
    <property type="entry name" value="NANEUSMPORT"/>
</dbReference>
<evidence type="ECO:0000256" key="2">
    <source>
        <dbReference type="ARBA" id="ARBA00022448"/>
    </source>
</evidence>
<dbReference type="PROSITE" id="PS50267">
    <property type="entry name" value="NA_NEUROTRAN_SYMP_3"/>
    <property type="match status" value="1"/>
</dbReference>
<evidence type="ECO:0000313" key="8">
    <source>
        <dbReference type="EMBL" id="ESO88412.1"/>
    </source>
</evidence>
<evidence type="ECO:0000313" key="9">
    <source>
        <dbReference type="Proteomes" id="UP000030746"/>
    </source>
</evidence>
<feature type="transmembrane region" description="Helical" evidence="7">
    <location>
        <begin position="325"/>
        <end position="347"/>
    </location>
</feature>
<dbReference type="KEGG" id="lgi:LOTGIDRAFT_92276"/>
<dbReference type="Pfam" id="PF00209">
    <property type="entry name" value="SNF"/>
    <property type="match status" value="1"/>
</dbReference>
<dbReference type="PANTHER" id="PTHR11616">
    <property type="entry name" value="SODIUM/CHLORIDE DEPENDENT TRANSPORTER"/>
    <property type="match status" value="1"/>
</dbReference>
<feature type="transmembrane region" description="Helical" evidence="7">
    <location>
        <begin position="181"/>
        <end position="206"/>
    </location>
</feature>
<feature type="non-terminal residue" evidence="8">
    <location>
        <position position="1"/>
    </location>
</feature>
<feature type="binding site" evidence="6">
    <location>
        <position position="16"/>
    </location>
    <ligand>
        <name>Na(+)</name>
        <dbReference type="ChEBI" id="CHEBI:29101"/>
        <label>1</label>
    </ligand>
</feature>
<evidence type="ECO:0000256" key="6">
    <source>
        <dbReference type="PIRSR" id="PIRSR600175-1"/>
    </source>
</evidence>
<keyword evidence="9" id="KW-1185">Reference proteome</keyword>
<keyword evidence="4 7" id="KW-1133">Transmembrane helix</keyword>
<feature type="non-terminal residue" evidence="8">
    <location>
        <position position="449"/>
    </location>
</feature>
<dbReference type="RefSeq" id="XP_009060822.1">
    <property type="nucleotide sequence ID" value="XM_009062574.1"/>
</dbReference>
<keyword evidence="5 7" id="KW-0472">Membrane</keyword>
<keyword evidence="6" id="KW-0915">Sodium</keyword>
<gene>
    <name evidence="8" type="ORF">LOTGIDRAFT_92276</name>
</gene>
<evidence type="ECO:0000256" key="4">
    <source>
        <dbReference type="ARBA" id="ARBA00022989"/>
    </source>
</evidence>
<feature type="binding site" evidence="6">
    <location>
        <position position="269"/>
    </location>
    <ligand>
        <name>Na(+)</name>
        <dbReference type="ChEBI" id="CHEBI:29101"/>
        <label>1</label>
    </ligand>
</feature>
<dbReference type="PANTHER" id="PTHR11616:SF240">
    <property type="entry name" value="BLOATED TUBULES, ISOFORM B-RELATED"/>
    <property type="match status" value="1"/>
</dbReference>
<name>V3ZVP4_LOTGI</name>
<dbReference type="HOGENOM" id="CLU_006855_9_3_1"/>
<evidence type="ECO:0008006" key="10">
    <source>
        <dbReference type="Google" id="ProtNLM"/>
    </source>
</evidence>
<dbReference type="GeneID" id="20252945"/>
<dbReference type="OrthoDB" id="6065466at2759"/>
<dbReference type="AlphaFoldDB" id="V3ZVP4"/>
<keyword evidence="2" id="KW-0813">Transport</keyword>
<keyword evidence="6" id="KW-0479">Metal-binding</keyword>
<dbReference type="CTD" id="20252945"/>
<protein>
    <recommendedName>
        <fullName evidence="10">Transporter</fullName>
    </recommendedName>
</protein>
<keyword evidence="3 7" id="KW-0812">Transmembrane</keyword>
<evidence type="ECO:0000256" key="7">
    <source>
        <dbReference type="SAM" id="Phobius"/>
    </source>
</evidence>
<reference evidence="8 9" key="1">
    <citation type="journal article" date="2013" name="Nature">
        <title>Insights into bilaterian evolution from three spiralian genomes.</title>
        <authorList>
            <person name="Simakov O."/>
            <person name="Marletaz F."/>
            <person name="Cho S.J."/>
            <person name="Edsinger-Gonzales E."/>
            <person name="Havlak P."/>
            <person name="Hellsten U."/>
            <person name="Kuo D.H."/>
            <person name="Larsson T."/>
            <person name="Lv J."/>
            <person name="Arendt D."/>
            <person name="Savage R."/>
            <person name="Osoegawa K."/>
            <person name="de Jong P."/>
            <person name="Grimwood J."/>
            <person name="Chapman J.A."/>
            <person name="Shapiro H."/>
            <person name="Aerts A."/>
            <person name="Otillar R.P."/>
            <person name="Terry A.Y."/>
            <person name="Boore J.L."/>
            <person name="Grigoriev I.V."/>
            <person name="Lindberg D.R."/>
            <person name="Seaver E.C."/>
            <person name="Weisblat D.A."/>
            <person name="Putnam N.H."/>
            <person name="Rokhsar D.S."/>
        </authorList>
    </citation>
    <scope>NUCLEOTIDE SEQUENCE [LARGE SCALE GENOMIC DNA]</scope>
</reference>
<dbReference type="GO" id="GO:0006865">
    <property type="term" value="P:amino acid transport"/>
    <property type="evidence" value="ECO:0007669"/>
    <property type="project" value="TreeGrafter"/>
</dbReference>
<dbReference type="InterPro" id="IPR000175">
    <property type="entry name" value="Na/ntran_symport"/>
</dbReference>
<evidence type="ECO:0000256" key="5">
    <source>
        <dbReference type="ARBA" id="ARBA00023136"/>
    </source>
</evidence>
<feature type="transmembrane region" description="Helical" evidence="7">
    <location>
        <begin position="395"/>
        <end position="416"/>
    </location>
</feature>
<feature type="transmembrane region" description="Helical" evidence="7">
    <location>
        <begin position="367"/>
        <end position="389"/>
    </location>
</feature>
<accession>V3ZVP4</accession>
<dbReference type="SUPFAM" id="SSF161070">
    <property type="entry name" value="SNF-like"/>
    <property type="match status" value="1"/>
</dbReference>
<dbReference type="EMBL" id="KB202685">
    <property type="protein sequence ID" value="ESO88412.1"/>
    <property type="molecule type" value="Genomic_DNA"/>
</dbReference>
<sequence>WDRHLEYILTCSSFVVGIKNILQFPTLTAKNGGGAFYFVYLLLVCILGVPILYLEMCIGQYVHGGPMKAWTVMPLAKGLGYGMLVLCTLISMFYNTYSAWALFYLFSSFSSTLPWEANQADWDIHTSIQFCIYSCSEDMLDISSGLGDTGQVQPYIAGCLFLTWVVVGVAVYWGRISVGKVAYVTGTLPAVLFLAIFSGVITLPGAVSGVKMFLTPKWQVLGKPQIWLDGVLIVLTSMGCGTGGIINLSGYCHFHSGCFRNAVLTGISNVMGCTLAGCSMFAILGVYTQIIQQPINTFNISETEIGFHLFPAISFYLENSAVWSAIFYLSIFTTGIGTQIVFISTVYTGFSQLIGVHTTLWKISSLVFLLSVLYLIGLTTVTQAGLFVITYLDEFIHKLSIPIFCLLECLIITWVYGAQRFHNKVADMTGSSEGPFIKWMWKVICPVFL</sequence>
<feature type="transmembrane region" description="Helical" evidence="7">
    <location>
        <begin position="155"/>
        <end position="174"/>
    </location>
</feature>
<dbReference type="GO" id="GO:0046872">
    <property type="term" value="F:metal ion binding"/>
    <property type="evidence" value="ECO:0007669"/>
    <property type="project" value="UniProtKB-KW"/>
</dbReference>
<comment type="subcellular location">
    <subcellularLocation>
        <location evidence="1">Membrane</location>
        <topology evidence="1">Multi-pass membrane protein</topology>
    </subcellularLocation>
</comment>
<feature type="transmembrane region" description="Helical" evidence="7">
    <location>
        <begin position="226"/>
        <end position="250"/>
    </location>
</feature>
<feature type="binding site" evidence="6">
    <location>
        <position position="20"/>
    </location>
    <ligand>
        <name>Na(+)</name>
        <dbReference type="ChEBI" id="CHEBI:29101"/>
        <label>1</label>
    </ligand>
</feature>
<dbReference type="GO" id="GO:0005886">
    <property type="term" value="C:plasma membrane"/>
    <property type="evidence" value="ECO:0007669"/>
    <property type="project" value="TreeGrafter"/>
</dbReference>
<feature type="transmembrane region" description="Helical" evidence="7">
    <location>
        <begin position="262"/>
        <end position="287"/>
    </location>
</feature>